<dbReference type="Proteomes" id="UP000410492">
    <property type="component" value="Unassembled WGS sequence"/>
</dbReference>
<evidence type="ECO:0000256" key="4">
    <source>
        <dbReference type="ARBA" id="ARBA00038123"/>
    </source>
</evidence>
<evidence type="ECO:0000313" key="6">
    <source>
        <dbReference type="EMBL" id="VEN42317.1"/>
    </source>
</evidence>
<name>A0A653C309_CALMS</name>
<keyword evidence="7" id="KW-1185">Reference proteome</keyword>
<dbReference type="OrthoDB" id="10254663at2759"/>
<sequence length="300" mass="34549">MESHFKILRKKLNDLGYTQPLRIECVPLVNKLLSDLKTTTENLQKCMTISKNALDELSSIELCAEPHKCDNVKLIEECNDLHLAFVHFKEQHEKLQKDLRTQNTILDDRLAECEAEKETLRQKLNGLKAELRTNLNCSTRSSRPSLRQAIKELKKENMSSAEEKYSIIQNEIRKLKEDKLELLKNNEILKSQLENRNQEVQRLLDGGRPVNTQARGYDNIDKKIGALQDEICALKADRSILGAQLKGALAKQHEAMRRALHLAERNKQLEKEMKDIDQIALQVEAECNKTVKSNSEKMLR</sequence>
<evidence type="ECO:0000256" key="3">
    <source>
        <dbReference type="ARBA" id="ARBA00023212"/>
    </source>
</evidence>
<comment type="subcellular location">
    <subcellularLocation>
        <location evidence="1">Cytoplasm</location>
        <location evidence="1">Cytoskeleton</location>
        <location evidence="1">Microtubule organizing center</location>
        <location evidence="1">Centrosome</location>
        <location evidence="1">Centriole</location>
    </subcellularLocation>
</comment>
<gene>
    <name evidence="6" type="ORF">CALMAC_LOCUS5846</name>
</gene>
<reference evidence="6 7" key="1">
    <citation type="submission" date="2019-01" db="EMBL/GenBank/DDBJ databases">
        <authorList>
            <person name="Sayadi A."/>
        </authorList>
    </citation>
    <scope>NUCLEOTIDE SEQUENCE [LARGE SCALE GENOMIC DNA]</scope>
</reference>
<dbReference type="GO" id="GO:0005814">
    <property type="term" value="C:centriole"/>
    <property type="evidence" value="ECO:0007669"/>
    <property type="project" value="UniProtKB-SubCell"/>
</dbReference>
<dbReference type="PANTHER" id="PTHR20544:SF0">
    <property type="entry name" value="NUCLEOPROTEIN TPR_MLP1 DOMAIN-CONTAINING PROTEIN"/>
    <property type="match status" value="1"/>
</dbReference>
<comment type="similarity">
    <text evidence="4">Belongs to the CEP135/TSGA10 family.</text>
</comment>
<dbReference type="PANTHER" id="PTHR20544">
    <property type="entry name" value="CENTROSOMAL PROTEIN CEP135"/>
    <property type="match status" value="1"/>
</dbReference>
<keyword evidence="5" id="KW-0175">Coiled coil</keyword>
<protein>
    <submittedName>
        <fullName evidence="6">Uncharacterized protein</fullName>
    </submittedName>
</protein>
<keyword evidence="3" id="KW-0206">Cytoskeleton</keyword>
<evidence type="ECO:0000313" key="7">
    <source>
        <dbReference type="Proteomes" id="UP000410492"/>
    </source>
</evidence>
<feature type="coiled-coil region" evidence="5">
    <location>
        <begin position="103"/>
        <end position="203"/>
    </location>
</feature>
<dbReference type="AlphaFoldDB" id="A0A653C309"/>
<keyword evidence="2" id="KW-0963">Cytoplasm</keyword>
<evidence type="ECO:0000256" key="5">
    <source>
        <dbReference type="SAM" id="Coils"/>
    </source>
</evidence>
<proteinExistence type="inferred from homology"/>
<evidence type="ECO:0000256" key="1">
    <source>
        <dbReference type="ARBA" id="ARBA00004114"/>
    </source>
</evidence>
<organism evidence="6 7">
    <name type="scientific">Callosobruchus maculatus</name>
    <name type="common">Southern cowpea weevil</name>
    <name type="synonym">Pulse bruchid</name>
    <dbReference type="NCBI Taxonomy" id="64391"/>
    <lineage>
        <taxon>Eukaryota</taxon>
        <taxon>Metazoa</taxon>
        <taxon>Ecdysozoa</taxon>
        <taxon>Arthropoda</taxon>
        <taxon>Hexapoda</taxon>
        <taxon>Insecta</taxon>
        <taxon>Pterygota</taxon>
        <taxon>Neoptera</taxon>
        <taxon>Endopterygota</taxon>
        <taxon>Coleoptera</taxon>
        <taxon>Polyphaga</taxon>
        <taxon>Cucujiformia</taxon>
        <taxon>Chrysomeloidea</taxon>
        <taxon>Chrysomelidae</taxon>
        <taxon>Bruchinae</taxon>
        <taxon>Bruchini</taxon>
        <taxon>Callosobruchus</taxon>
    </lineage>
</organism>
<dbReference type="InterPro" id="IPR051877">
    <property type="entry name" value="Centriole_BasalBody_StrucProt"/>
</dbReference>
<evidence type="ECO:0000256" key="2">
    <source>
        <dbReference type="ARBA" id="ARBA00022490"/>
    </source>
</evidence>
<accession>A0A653C309</accession>
<feature type="coiled-coil region" evidence="5">
    <location>
        <begin position="252"/>
        <end position="286"/>
    </location>
</feature>
<dbReference type="EMBL" id="CAACVG010006886">
    <property type="protein sequence ID" value="VEN42317.1"/>
    <property type="molecule type" value="Genomic_DNA"/>
</dbReference>